<dbReference type="OrthoDB" id="2876676at2759"/>
<dbReference type="AlphaFoldDB" id="A0A0D0AQC8"/>
<gene>
    <name evidence="1" type="ORF">GYMLUDRAFT_265409</name>
</gene>
<evidence type="ECO:0000313" key="2">
    <source>
        <dbReference type="Proteomes" id="UP000053593"/>
    </source>
</evidence>
<evidence type="ECO:0000313" key="1">
    <source>
        <dbReference type="EMBL" id="KIK52490.1"/>
    </source>
</evidence>
<dbReference type="EMBL" id="KN834842">
    <property type="protein sequence ID" value="KIK52490.1"/>
    <property type="molecule type" value="Genomic_DNA"/>
</dbReference>
<dbReference type="HOGENOM" id="CLU_1421558_0_0_1"/>
<proteinExistence type="predicted"/>
<name>A0A0D0AQC8_9AGAR</name>
<keyword evidence="2" id="KW-1185">Reference proteome</keyword>
<organism evidence="1 2">
    <name type="scientific">Collybiopsis luxurians FD-317 M1</name>
    <dbReference type="NCBI Taxonomy" id="944289"/>
    <lineage>
        <taxon>Eukaryota</taxon>
        <taxon>Fungi</taxon>
        <taxon>Dikarya</taxon>
        <taxon>Basidiomycota</taxon>
        <taxon>Agaricomycotina</taxon>
        <taxon>Agaricomycetes</taxon>
        <taxon>Agaricomycetidae</taxon>
        <taxon>Agaricales</taxon>
        <taxon>Marasmiineae</taxon>
        <taxon>Omphalotaceae</taxon>
        <taxon>Collybiopsis</taxon>
        <taxon>Collybiopsis luxurians</taxon>
    </lineage>
</organism>
<reference evidence="1 2" key="1">
    <citation type="submission" date="2014-04" db="EMBL/GenBank/DDBJ databases">
        <title>Evolutionary Origins and Diversification of the Mycorrhizal Mutualists.</title>
        <authorList>
            <consortium name="DOE Joint Genome Institute"/>
            <consortium name="Mycorrhizal Genomics Consortium"/>
            <person name="Kohler A."/>
            <person name="Kuo A."/>
            <person name="Nagy L.G."/>
            <person name="Floudas D."/>
            <person name="Copeland A."/>
            <person name="Barry K.W."/>
            <person name="Cichocki N."/>
            <person name="Veneault-Fourrey C."/>
            <person name="LaButti K."/>
            <person name="Lindquist E.A."/>
            <person name="Lipzen A."/>
            <person name="Lundell T."/>
            <person name="Morin E."/>
            <person name="Murat C."/>
            <person name="Riley R."/>
            <person name="Ohm R."/>
            <person name="Sun H."/>
            <person name="Tunlid A."/>
            <person name="Henrissat B."/>
            <person name="Grigoriev I.V."/>
            <person name="Hibbett D.S."/>
            <person name="Martin F."/>
        </authorList>
    </citation>
    <scope>NUCLEOTIDE SEQUENCE [LARGE SCALE GENOMIC DNA]</scope>
    <source>
        <strain evidence="1 2">FD-317 M1</strain>
    </source>
</reference>
<sequence length="191" mass="22196">MISITLEMILGHDTGDTTLFSTADLFQLQESLPVVLGASPHPIRPFEARRIYSDNLFQKPRDSRTVPESFDQQRECITVRGLSIFPQESERGSIRVLLFVPAPLELYPPGLHFPVYDQEGTYVSGWEFFVCWGLWVLEMDTTYVGSLEQWNLMPPLAKTPLEQFYQYYGIPKSLQYPEQHLVRYTLKRLKF</sequence>
<accession>A0A0D0AQC8</accession>
<protein>
    <submittedName>
        <fullName evidence="1">Uncharacterized protein</fullName>
    </submittedName>
</protein>
<dbReference type="Proteomes" id="UP000053593">
    <property type="component" value="Unassembled WGS sequence"/>
</dbReference>